<keyword evidence="3" id="KW-1185">Reference proteome</keyword>
<dbReference type="GO" id="GO:0016829">
    <property type="term" value="F:lyase activity"/>
    <property type="evidence" value="ECO:0007669"/>
    <property type="project" value="UniProtKB-KW"/>
</dbReference>
<dbReference type="Proteomes" id="UP000501408">
    <property type="component" value="Chromosome 1"/>
</dbReference>
<dbReference type="PIRSF" id="PIRSF006320">
    <property type="entry name" value="Elb2"/>
    <property type="match status" value="1"/>
</dbReference>
<comment type="similarity">
    <text evidence="1">Belongs to the peptidase C56 family.</text>
</comment>
<dbReference type="NCBIfam" id="NF008747">
    <property type="entry name" value="PRK11780.1"/>
    <property type="match status" value="1"/>
</dbReference>
<evidence type="ECO:0000256" key="1">
    <source>
        <dbReference type="PIRNR" id="PIRNR006320"/>
    </source>
</evidence>
<dbReference type="PANTHER" id="PTHR10224:SF12">
    <property type="entry name" value="GLYOXALASE ELBB"/>
    <property type="match status" value="1"/>
</dbReference>
<dbReference type="PANTHER" id="PTHR10224">
    <property type="entry name" value="ES1 PROTEIN HOMOLOG, MITOCHONDRIAL"/>
    <property type="match status" value="1"/>
</dbReference>
<dbReference type="InterPro" id="IPR026041">
    <property type="entry name" value="ElbB"/>
</dbReference>
<gene>
    <name evidence="2" type="primary">elbB</name>
    <name evidence="2" type="ORF">HBA18_12955</name>
</gene>
<dbReference type="CDD" id="cd03133">
    <property type="entry name" value="GATase1_ES1"/>
    <property type="match status" value="1"/>
</dbReference>
<evidence type="ECO:0000313" key="3">
    <source>
        <dbReference type="Proteomes" id="UP000501408"/>
    </source>
</evidence>
<reference evidence="2 3" key="1">
    <citation type="submission" date="2020-03" db="EMBL/GenBank/DDBJ databases">
        <title>Genome mining reveals the biosynthetic pathways of PHA and ectoines of the halophilic strain Salinivibrio costicola M318 isolated from fermented shrimp paste.</title>
        <authorList>
            <person name="Doan T.V."/>
            <person name="Tran L.T."/>
            <person name="Trieu T.A."/>
            <person name="Nguyen Q.V."/>
            <person name="Quach T.N."/>
            <person name="Phi T.Q."/>
            <person name="Kumar S."/>
        </authorList>
    </citation>
    <scope>NUCLEOTIDE SEQUENCE [LARGE SCALE GENOMIC DNA]</scope>
    <source>
        <strain evidence="2 3">M318</strain>
    </source>
</reference>
<dbReference type="RefSeq" id="WP_069590273.1">
    <property type="nucleotide sequence ID" value="NZ_CP050266.1"/>
</dbReference>
<comment type="function">
    <text evidence="1">Displays glyoxalase activity, catalyzing the conversion of glyoxal to glycolate.</text>
</comment>
<dbReference type="Gene3D" id="3.40.50.880">
    <property type="match status" value="1"/>
</dbReference>
<name>A0ABX6K9X2_SALCS</name>
<evidence type="ECO:0000313" key="2">
    <source>
        <dbReference type="EMBL" id="QIR07186.1"/>
    </source>
</evidence>
<dbReference type="SUPFAM" id="SSF52317">
    <property type="entry name" value="Class I glutamine amidotransferase-like"/>
    <property type="match status" value="1"/>
</dbReference>
<comment type="catalytic activity">
    <reaction evidence="1">
        <text>glyoxal + H2O = glycolate + H(+)</text>
        <dbReference type="Rhea" id="RHEA:51672"/>
        <dbReference type="ChEBI" id="CHEBI:15377"/>
        <dbReference type="ChEBI" id="CHEBI:15378"/>
        <dbReference type="ChEBI" id="CHEBI:29805"/>
        <dbReference type="ChEBI" id="CHEBI:34779"/>
    </reaction>
</comment>
<dbReference type="EMBL" id="CP050266">
    <property type="protein sequence ID" value="QIR07186.1"/>
    <property type="molecule type" value="Genomic_DNA"/>
</dbReference>
<sequence length="216" mass="23490">MKKVAVILSGCGVFDGAEIQEVVLSLLALEQNDAQWQCFAPDIDQHHVIDHRTGEAMNETRNVLTEASRIVRGEILPLTDLNVDHFDALLVPGGFGAAKNLSDFAYNGDPVQVNQEMFAVCQAFARAEKPAGYMCIAPIMIPQIYPKGVKGTIGNEPDIAAAFNRMGGEHIECPVSDYVLDQRHHLLSTPAYMLATSVLDAASGINRMVKKLVELA</sequence>
<organism evidence="2 3">
    <name type="scientific">Salinivibrio costicola</name>
    <name type="common">Vibrio costicola</name>
    <dbReference type="NCBI Taxonomy" id="51367"/>
    <lineage>
        <taxon>Bacteria</taxon>
        <taxon>Pseudomonadati</taxon>
        <taxon>Pseudomonadota</taxon>
        <taxon>Gammaproteobacteria</taxon>
        <taxon>Vibrionales</taxon>
        <taxon>Vibrionaceae</taxon>
        <taxon>Salinivibrio</taxon>
    </lineage>
</organism>
<keyword evidence="1 2" id="KW-0456">Lyase</keyword>
<dbReference type="InterPro" id="IPR029062">
    <property type="entry name" value="Class_I_gatase-like"/>
</dbReference>
<accession>A0ABX6K9X2</accession>
<protein>
    <recommendedName>
        <fullName evidence="1">Glyoxalase</fullName>
    </recommendedName>
</protein>
<proteinExistence type="inferred from homology"/>